<accession>A0A3R7FTC4</accession>
<reference evidence="1 2" key="2">
    <citation type="journal article" date="2021" name="Genomics">
        <title>High-quality reference genome for Clonorchis sinensis.</title>
        <authorList>
            <person name="Young N.D."/>
            <person name="Stroehlein A.J."/>
            <person name="Kinkar L."/>
            <person name="Wang T."/>
            <person name="Sohn W.M."/>
            <person name="Chang B.C.H."/>
            <person name="Kaur P."/>
            <person name="Weisz D."/>
            <person name="Dudchenko O."/>
            <person name="Aiden E.L."/>
            <person name="Korhonen P.K."/>
            <person name="Gasser R.B."/>
        </authorList>
    </citation>
    <scope>NUCLEOTIDE SEQUENCE [LARGE SCALE GENOMIC DNA]</scope>
    <source>
        <strain evidence="1">Cs-k2</strain>
    </source>
</reference>
<name>A0A3R7FTC4_CLOSI</name>
<evidence type="ECO:0000313" key="1">
    <source>
        <dbReference type="EMBL" id="KAG5444002.1"/>
    </source>
</evidence>
<comment type="caution">
    <text evidence="1">The sequence shown here is derived from an EMBL/GenBank/DDBJ whole genome shotgun (WGS) entry which is preliminary data.</text>
</comment>
<keyword evidence="2" id="KW-1185">Reference proteome</keyword>
<dbReference type="InParanoid" id="A0A3R7FTC4"/>
<organism evidence="1 2">
    <name type="scientific">Clonorchis sinensis</name>
    <name type="common">Chinese liver fluke</name>
    <dbReference type="NCBI Taxonomy" id="79923"/>
    <lineage>
        <taxon>Eukaryota</taxon>
        <taxon>Metazoa</taxon>
        <taxon>Spiralia</taxon>
        <taxon>Lophotrochozoa</taxon>
        <taxon>Platyhelminthes</taxon>
        <taxon>Trematoda</taxon>
        <taxon>Digenea</taxon>
        <taxon>Opisthorchiida</taxon>
        <taxon>Opisthorchiata</taxon>
        <taxon>Opisthorchiidae</taxon>
        <taxon>Clonorchis</taxon>
    </lineage>
</organism>
<reference evidence="1 2" key="1">
    <citation type="journal article" date="2018" name="Biotechnol. Adv.">
        <title>Improved genomic resources and new bioinformatic workflow for the carcinogenic parasite Clonorchis sinensis: Biotechnological implications.</title>
        <authorList>
            <person name="Wang D."/>
            <person name="Korhonen P.K."/>
            <person name="Gasser R.B."/>
            <person name="Young N.D."/>
        </authorList>
    </citation>
    <scope>NUCLEOTIDE SEQUENCE [LARGE SCALE GENOMIC DNA]</scope>
    <source>
        <strain evidence="1">Cs-k2</strain>
    </source>
</reference>
<proteinExistence type="predicted"/>
<dbReference type="Proteomes" id="UP000286415">
    <property type="component" value="Unassembled WGS sequence"/>
</dbReference>
<dbReference type="EMBL" id="NIRI02000056">
    <property type="protein sequence ID" value="KAG5444002.1"/>
    <property type="molecule type" value="Genomic_DNA"/>
</dbReference>
<sequence length="162" mass="18121">MLAGRGMKAGILPGCSNLDRSNRDTELQTVVVSLLIFTPLSFERSFSCSGVIIPLISSPYPVAVPGFEPRARRACYRYSTDAPWKHLNFQNRRTCSRLRDVIGLPNSSNDDPVLWFYLGQDAARVHTPKPLTQEPNHKTAVFDRKCKRIIVSTEQVATCSNP</sequence>
<dbReference type="AlphaFoldDB" id="A0A3R7FTC4"/>
<evidence type="ECO:0000313" key="2">
    <source>
        <dbReference type="Proteomes" id="UP000286415"/>
    </source>
</evidence>
<protein>
    <submittedName>
        <fullName evidence="1">Uncharacterized protein</fullName>
    </submittedName>
</protein>
<gene>
    <name evidence="1" type="ORF">CSKR_106222</name>
</gene>